<dbReference type="KEGG" id="mmag:MMAD_10770"/>
<organism evidence="5 6">
    <name type="scientific">Mycolicibacterium madagascariense</name>
    <dbReference type="NCBI Taxonomy" id="212765"/>
    <lineage>
        <taxon>Bacteria</taxon>
        <taxon>Bacillati</taxon>
        <taxon>Actinomycetota</taxon>
        <taxon>Actinomycetes</taxon>
        <taxon>Mycobacteriales</taxon>
        <taxon>Mycobacteriaceae</taxon>
        <taxon>Mycolicibacterium</taxon>
    </lineage>
</organism>
<proteinExistence type="inferred from homology"/>
<dbReference type="InterPro" id="IPR028082">
    <property type="entry name" value="Peripla_BP_I"/>
</dbReference>
<dbReference type="EMBL" id="AP022610">
    <property type="protein sequence ID" value="BBZ26782.1"/>
    <property type="molecule type" value="Genomic_DNA"/>
</dbReference>
<dbReference type="PROSITE" id="PS51257">
    <property type="entry name" value="PROKAR_LIPOPROTEIN"/>
    <property type="match status" value="1"/>
</dbReference>
<evidence type="ECO:0000256" key="1">
    <source>
        <dbReference type="ARBA" id="ARBA00004196"/>
    </source>
</evidence>
<evidence type="ECO:0000313" key="6">
    <source>
        <dbReference type="Proteomes" id="UP000466517"/>
    </source>
</evidence>
<dbReference type="Gene3D" id="3.40.50.2300">
    <property type="match status" value="2"/>
</dbReference>
<dbReference type="InterPro" id="IPR025997">
    <property type="entry name" value="SBP_2_dom"/>
</dbReference>
<dbReference type="Pfam" id="PF13407">
    <property type="entry name" value="Peripla_BP_4"/>
    <property type="match status" value="1"/>
</dbReference>
<dbReference type="GO" id="GO:0030246">
    <property type="term" value="F:carbohydrate binding"/>
    <property type="evidence" value="ECO:0007669"/>
    <property type="project" value="UniProtKB-ARBA"/>
</dbReference>
<dbReference type="Proteomes" id="UP000466517">
    <property type="component" value="Chromosome"/>
</dbReference>
<sequence length="361" mass="38231">MIHRFERGRRRLLGASVVGSLLVTVFTACGSADSQSHPSDGVALIVKTTTNPYFVEIQRGAQERAAADGLQLSVASGDRDGDVDGQIHAIDAAIERGDKAIMITPSGQAVDGALKRARRAGIFVVALDTRPNDPAAADITYATDNFEAGRLIGAWAAEKMRGQPVVIAMLDLFVNRAVESDFNRDQGFLEGMGIPLADPSRNGDEAPTGPYRYGTYRIACHEATFGAVDGGREAMRRCLQQDPDVDLVYTINEPAARGAADVLASAGHRATMVSVDGGCRPGMQLVASGVLGATAQQYPREMATRGIDAIAAFLKDQTRPVPDYGVDMITTGVALVTDDPQRGVPSITVADGRKKCWGNAS</sequence>
<name>A0A7I7XBI3_9MYCO</name>
<gene>
    <name evidence="5" type="ORF">MMAD_10770</name>
</gene>
<dbReference type="SUPFAM" id="SSF53822">
    <property type="entry name" value="Periplasmic binding protein-like I"/>
    <property type="match status" value="1"/>
</dbReference>
<evidence type="ECO:0000313" key="5">
    <source>
        <dbReference type="EMBL" id="BBZ26782.1"/>
    </source>
</evidence>
<evidence type="ECO:0000259" key="4">
    <source>
        <dbReference type="Pfam" id="PF13407"/>
    </source>
</evidence>
<dbReference type="AlphaFoldDB" id="A0A7I7XBI3"/>
<comment type="subcellular location">
    <subcellularLocation>
        <location evidence="1">Cell envelope</location>
    </subcellularLocation>
</comment>
<dbReference type="GO" id="GO:0030313">
    <property type="term" value="C:cell envelope"/>
    <property type="evidence" value="ECO:0007669"/>
    <property type="project" value="UniProtKB-SubCell"/>
</dbReference>
<protein>
    <submittedName>
        <fullName evidence="5">Sugar ABC transporter</fullName>
    </submittedName>
</protein>
<comment type="similarity">
    <text evidence="2">Belongs to the bacterial solute-binding protein 2 family.</text>
</comment>
<evidence type="ECO:0000256" key="2">
    <source>
        <dbReference type="ARBA" id="ARBA00007639"/>
    </source>
</evidence>
<feature type="domain" description="Periplasmic binding protein" evidence="4">
    <location>
        <begin position="42"/>
        <end position="316"/>
    </location>
</feature>
<dbReference type="PANTHER" id="PTHR46847:SF1">
    <property type="entry name" value="D-ALLOSE-BINDING PERIPLASMIC PROTEIN-RELATED"/>
    <property type="match status" value="1"/>
</dbReference>
<dbReference type="RefSeq" id="WP_163733549.1">
    <property type="nucleotide sequence ID" value="NZ_AP022610.1"/>
</dbReference>
<keyword evidence="6" id="KW-1185">Reference proteome</keyword>
<reference evidence="5 6" key="1">
    <citation type="journal article" date="2019" name="Emerg. Microbes Infect.">
        <title>Comprehensive subspecies identification of 175 nontuberculous mycobacteria species based on 7547 genomic profiles.</title>
        <authorList>
            <person name="Matsumoto Y."/>
            <person name="Kinjo T."/>
            <person name="Motooka D."/>
            <person name="Nabeya D."/>
            <person name="Jung N."/>
            <person name="Uechi K."/>
            <person name="Horii T."/>
            <person name="Iida T."/>
            <person name="Fujita J."/>
            <person name="Nakamura S."/>
        </authorList>
    </citation>
    <scope>NUCLEOTIDE SEQUENCE [LARGE SCALE GENOMIC DNA]</scope>
    <source>
        <strain evidence="5 6">JCM 13574</strain>
    </source>
</reference>
<accession>A0A7I7XBI3</accession>
<evidence type="ECO:0000256" key="3">
    <source>
        <dbReference type="ARBA" id="ARBA00022729"/>
    </source>
</evidence>
<dbReference type="PANTHER" id="PTHR46847">
    <property type="entry name" value="D-ALLOSE-BINDING PERIPLASMIC PROTEIN-RELATED"/>
    <property type="match status" value="1"/>
</dbReference>
<keyword evidence="3" id="KW-0732">Signal</keyword>